<dbReference type="SUPFAM" id="SSF158446">
    <property type="entry name" value="IVS-encoded protein-like"/>
    <property type="match status" value="1"/>
</dbReference>
<dbReference type="OrthoDB" id="9811959at2"/>
<sequence>MRDYQKLDVWKKSHLMVLYVYKAILPDFPAHEKYDLQSQVKRAAYSVPLNIVEGASRRTEKDFAHFLDNALGSVQELEYACFLAKDLEYLEENKYLEIYKMTGEVKAMLIGLIKHLRP</sequence>
<dbReference type="NCBIfam" id="TIGR02436">
    <property type="entry name" value="four helix bundle protein"/>
    <property type="match status" value="1"/>
</dbReference>
<protein>
    <recommendedName>
        <fullName evidence="3">Four helix bundle protein</fullName>
    </recommendedName>
</protein>
<evidence type="ECO:0000313" key="2">
    <source>
        <dbReference type="Proteomes" id="UP000031246"/>
    </source>
</evidence>
<dbReference type="InterPro" id="IPR036583">
    <property type="entry name" value="23S_rRNA_IVS_sf"/>
</dbReference>
<dbReference type="PANTHER" id="PTHR38471">
    <property type="entry name" value="FOUR HELIX BUNDLE PROTEIN"/>
    <property type="match status" value="1"/>
</dbReference>
<organism evidence="1 2">
    <name type="scientific">Pedobacter kyungheensis</name>
    <dbReference type="NCBI Taxonomy" id="1069985"/>
    <lineage>
        <taxon>Bacteria</taxon>
        <taxon>Pseudomonadati</taxon>
        <taxon>Bacteroidota</taxon>
        <taxon>Sphingobacteriia</taxon>
        <taxon>Sphingobacteriales</taxon>
        <taxon>Sphingobacteriaceae</taxon>
        <taxon>Pedobacter</taxon>
    </lineage>
</organism>
<comment type="caution">
    <text evidence="1">The sequence shown here is derived from an EMBL/GenBank/DDBJ whole genome shotgun (WGS) entry which is preliminary data.</text>
</comment>
<accession>A0A0C1DB59</accession>
<keyword evidence="2" id="KW-1185">Reference proteome</keyword>
<dbReference type="InterPro" id="IPR012657">
    <property type="entry name" value="23S_rRNA-intervening_sequence"/>
</dbReference>
<evidence type="ECO:0000313" key="1">
    <source>
        <dbReference type="EMBL" id="KIA91225.1"/>
    </source>
</evidence>
<dbReference type="RefSeq" id="WP_039480964.1">
    <property type="nucleotide sequence ID" value="NZ_JSYN01000032.1"/>
</dbReference>
<evidence type="ECO:0008006" key="3">
    <source>
        <dbReference type="Google" id="ProtNLM"/>
    </source>
</evidence>
<reference evidence="1 2" key="1">
    <citation type="submission" date="2014-10" db="EMBL/GenBank/DDBJ databases">
        <title>Pedobacter Kyungheensis.</title>
        <authorList>
            <person name="Anderson B.M."/>
            <person name="Newman J.D."/>
        </authorList>
    </citation>
    <scope>NUCLEOTIDE SEQUENCE [LARGE SCALE GENOMIC DNA]</scope>
    <source>
        <strain evidence="1 2">KACC 16221</strain>
    </source>
</reference>
<dbReference type="Proteomes" id="UP000031246">
    <property type="component" value="Unassembled WGS sequence"/>
</dbReference>
<dbReference type="CDD" id="cd16377">
    <property type="entry name" value="23S_rRNA_IVP_like"/>
    <property type="match status" value="1"/>
</dbReference>
<dbReference type="Pfam" id="PF05635">
    <property type="entry name" value="23S_rRNA_IVP"/>
    <property type="match status" value="1"/>
</dbReference>
<gene>
    <name evidence="1" type="ORF">OC25_22405</name>
</gene>
<dbReference type="Gene3D" id="1.20.1440.60">
    <property type="entry name" value="23S rRNA-intervening sequence"/>
    <property type="match status" value="1"/>
</dbReference>
<dbReference type="EMBL" id="JSYN01000032">
    <property type="protein sequence ID" value="KIA91225.1"/>
    <property type="molecule type" value="Genomic_DNA"/>
</dbReference>
<name>A0A0C1DB59_9SPHI</name>
<dbReference type="PANTHER" id="PTHR38471:SF2">
    <property type="entry name" value="FOUR HELIX BUNDLE PROTEIN"/>
    <property type="match status" value="1"/>
</dbReference>
<dbReference type="AlphaFoldDB" id="A0A0C1DB59"/>
<proteinExistence type="predicted"/>